<dbReference type="Pfam" id="PF09170">
    <property type="entry name" value="STN1_2"/>
    <property type="match status" value="1"/>
</dbReference>
<dbReference type="InterPro" id="IPR015253">
    <property type="entry name" value="CST_STN1_C"/>
</dbReference>
<dbReference type="AlphaFoldDB" id="A0AAV2I7K9"/>
<dbReference type="Gene3D" id="1.10.10.10">
    <property type="entry name" value="Winged helix-like DNA-binding domain superfamily/Winged helix DNA-binding domain"/>
    <property type="match status" value="1"/>
</dbReference>
<accession>A0AAV2I7K9</accession>
<protein>
    <recommendedName>
        <fullName evidence="1">Stn1 C-terminal domain-containing protein</fullName>
    </recommendedName>
</protein>
<dbReference type="EMBL" id="CAXITT010000506">
    <property type="protein sequence ID" value="CAL1542784.1"/>
    <property type="molecule type" value="Genomic_DNA"/>
</dbReference>
<evidence type="ECO:0000259" key="1">
    <source>
        <dbReference type="Pfam" id="PF09170"/>
    </source>
</evidence>
<dbReference type="Proteomes" id="UP001497497">
    <property type="component" value="Unassembled WGS sequence"/>
</dbReference>
<keyword evidence="3" id="KW-1185">Reference proteome</keyword>
<reference evidence="2 3" key="1">
    <citation type="submission" date="2024-04" db="EMBL/GenBank/DDBJ databases">
        <authorList>
            <consortium name="Genoscope - CEA"/>
            <person name="William W."/>
        </authorList>
    </citation>
    <scope>NUCLEOTIDE SEQUENCE [LARGE SCALE GENOMIC DNA]</scope>
</reference>
<proteinExistence type="predicted"/>
<gene>
    <name evidence="2" type="ORF">GSLYS_00016318001</name>
</gene>
<evidence type="ECO:0000313" key="2">
    <source>
        <dbReference type="EMBL" id="CAL1542784.1"/>
    </source>
</evidence>
<sequence>MKEISVLDHRKIVNPNVELERLLRLPHLYAIYNKPFTPPTTVGKQLMITSSEKHSVNELTLKYTIRQLLKNPLPVPCEITPQDLLTWPGIISLLPPVQKGQRDTQELIRMMSSILQELEKTMGCVFQRNNKADTFEVMCPDCPLADLVKQLLSEACQNGKNAEMGCHILHIEHQVKRSPRYSRIHTAVLTYLFECLETNSDIITVGPQRYIPVS</sequence>
<evidence type="ECO:0000313" key="3">
    <source>
        <dbReference type="Proteomes" id="UP001497497"/>
    </source>
</evidence>
<comment type="caution">
    <text evidence="2">The sequence shown here is derived from an EMBL/GenBank/DDBJ whole genome shotgun (WGS) entry which is preliminary data.</text>
</comment>
<name>A0AAV2I7K9_LYMST</name>
<feature type="domain" description="Stn1 C-terminal" evidence="1">
    <location>
        <begin position="103"/>
        <end position="211"/>
    </location>
</feature>
<dbReference type="InterPro" id="IPR036388">
    <property type="entry name" value="WH-like_DNA-bd_sf"/>
</dbReference>
<organism evidence="2 3">
    <name type="scientific">Lymnaea stagnalis</name>
    <name type="common">Great pond snail</name>
    <name type="synonym">Helix stagnalis</name>
    <dbReference type="NCBI Taxonomy" id="6523"/>
    <lineage>
        <taxon>Eukaryota</taxon>
        <taxon>Metazoa</taxon>
        <taxon>Spiralia</taxon>
        <taxon>Lophotrochozoa</taxon>
        <taxon>Mollusca</taxon>
        <taxon>Gastropoda</taxon>
        <taxon>Heterobranchia</taxon>
        <taxon>Euthyneura</taxon>
        <taxon>Panpulmonata</taxon>
        <taxon>Hygrophila</taxon>
        <taxon>Lymnaeoidea</taxon>
        <taxon>Lymnaeidae</taxon>
        <taxon>Lymnaea</taxon>
    </lineage>
</organism>